<sequence length="130" mass="14804">MCITSNSTCTLCSLHGCSNLITSGFSKSIFKLQPNKLADDAVMLRHSLDWTCRLADDAVMLRHLLDWTCRLADDGGLKHAMLDGLRMGVHLSRHLAWTWQDDHGRWKYSGLSVDVYSLSLLWRYLSGTYR</sequence>
<proteinExistence type="predicted"/>
<keyword evidence="2" id="KW-1185">Reference proteome</keyword>
<accession>A0ABD1CGJ7</accession>
<dbReference type="Proteomes" id="UP001562425">
    <property type="component" value="Unassembled WGS sequence"/>
</dbReference>
<organism evidence="1 2">
    <name type="scientific">Culex pipiens pipiens</name>
    <name type="common">Northern house mosquito</name>
    <dbReference type="NCBI Taxonomy" id="38569"/>
    <lineage>
        <taxon>Eukaryota</taxon>
        <taxon>Metazoa</taxon>
        <taxon>Ecdysozoa</taxon>
        <taxon>Arthropoda</taxon>
        <taxon>Hexapoda</taxon>
        <taxon>Insecta</taxon>
        <taxon>Pterygota</taxon>
        <taxon>Neoptera</taxon>
        <taxon>Endopterygota</taxon>
        <taxon>Diptera</taxon>
        <taxon>Nematocera</taxon>
        <taxon>Culicoidea</taxon>
        <taxon>Culicidae</taxon>
        <taxon>Culicinae</taxon>
        <taxon>Culicini</taxon>
        <taxon>Culex</taxon>
        <taxon>Culex</taxon>
    </lineage>
</organism>
<comment type="caution">
    <text evidence="1">The sequence shown here is derived from an EMBL/GenBank/DDBJ whole genome shotgun (WGS) entry which is preliminary data.</text>
</comment>
<reference evidence="1 2" key="1">
    <citation type="submission" date="2024-05" db="EMBL/GenBank/DDBJ databases">
        <title>Culex pipiens pipiens assembly and annotation.</title>
        <authorList>
            <person name="Alout H."/>
            <person name="Durand T."/>
        </authorList>
    </citation>
    <scope>NUCLEOTIDE SEQUENCE [LARGE SCALE GENOMIC DNA]</scope>
    <source>
        <strain evidence="1">HA-2024</strain>
        <tissue evidence="1">Whole body</tissue>
    </source>
</reference>
<protein>
    <submittedName>
        <fullName evidence="1">Uncharacterized protein</fullName>
    </submittedName>
</protein>
<evidence type="ECO:0000313" key="2">
    <source>
        <dbReference type="Proteomes" id="UP001562425"/>
    </source>
</evidence>
<gene>
    <name evidence="1" type="ORF">pipiens_017596</name>
</gene>
<name>A0ABD1CGJ7_CULPP</name>
<evidence type="ECO:0000313" key="1">
    <source>
        <dbReference type="EMBL" id="KAL1375257.1"/>
    </source>
</evidence>
<dbReference type="AlphaFoldDB" id="A0ABD1CGJ7"/>
<dbReference type="EMBL" id="JBEHCU010012644">
    <property type="protein sequence ID" value="KAL1375257.1"/>
    <property type="molecule type" value="Genomic_DNA"/>
</dbReference>